<feature type="region of interest" description="Disordered" evidence="1">
    <location>
        <begin position="697"/>
        <end position="761"/>
    </location>
</feature>
<dbReference type="InterPro" id="IPR040976">
    <property type="entry name" value="Pkinase_fungal"/>
</dbReference>
<protein>
    <recommendedName>
        <fullName evidence="2">Fungal-type protein kinase domain-containing protein</fullName>
    </recommendedName>
</protein>
<dbReference type="PANTHER" id="PTHR38248">
    <property type="entry name" value="FUNK1 6"/>
    <property type="match status" value="1"/>
</dbReference>
<name>A0A8H7C600_AGABI</name>
<proteinExistence type="predicted"/>
<sequence length="761" mass="88845">MAAEILQCSFKDFLDHYSPWRVPAATVNNVYRLYVEDQRNPPLVKKAEQDHEATAPIDWVFADFEIEPTKSTSSEPTVSKNLKDIVDVLREQKAESELAEIRRTPLLCYRDCPYEYTASEISGTNVRLDAYLTEHLDGQSENADYRDPRSKRVDLADVAVAAEFKKHLKDKIHNRHQLVADASQILNNDPRRTWMYGFTIENTMMSIWYFSRSHTVISAPFDFTKDIKSFIHVFLSLMYATRVEIGYDPTVHRVLDDQWIRYVYEVEYNGETRYFKTLETLYTSRVLCITGRKTRVWKAIEVEGYDDKKFRKEKKGGKVVALKDYWLDEGSKSEKEILENIFRSLEQAKHKPTTFKWAKSEFNEKFLRELLEEERYRKYFMGIECDMVLAATKPRLPSAQPVPDILVPEENTEPASVNRTTGSTQTTDSVLEMAYTIHQARRGRRIFLNREYRTKRHHRLIYEQVGRPLLAATNLSTSLQSLTDALIALTFLYSLSCISLAMSIGTDMEYAKAFKNNESSPDPKTGTLFFMAIEVHSGKSTKVVWHNNSSEPEQETTSERKRPKFRFSHDMESWMWVTLYILTRRVPRRDTGQRNGYRDQFFDHVYTNSHVPTNEREQVMRMEEEEFQSFLERHFTPAITGFAKHLTYFRRELRLSYLDRARLDDMFNPDTYGPIYEAALIAFREIISVPIPDINFDPINGARPPSPQPESQHKRQRTHEEQDDDDYAAGTDDDIPVEGRPVRKQPKRGRMQSTQAHTIIS</sequence>
<evidence type="ECO:0000313" key="3">
    <source>
        <dbReference type="EMBL" id="KAF7762650.1"/>
    </source>
</evidence>
<organism evidence="3 4">
    <name type="scientific">Agaricus bisporus var. burnettii</name>
    <dbReference type="NCBI Taxonomy" id="192524"/>
    <lineage>
        <taxon>Eukaryota</taxon>
        <taxon>Fungi</taxon>
        <taxon>Dikarya</taxon>
        <taxon>Basidiomycota</taxon>
        <taxon>Agaricomycotina</taxon>
        <taxon>Agaricomycetes</taxon>
        <taxon>Agaricomycetidae</taxon>
        <taxon>Agaricales</taxon>
        <taxon>Agaricineae</taxon>
        <taxon>Agaricaceae</taxon>
        <taxon>Agaricus</taxon>
    </lineage>
</organism>
<dbReference type="InterPro" id="IPR011009">
    <property type="entry name" value="Kinase-like_dom_sf"/>
</dbReference>
<dbReference type="SUPFAM" id="SSF56112">
    <property type="entry name" value="Protein kinase-like (PK-like)"/>
    <property type="match status" value="1"/>
</dbReference>
<evidence type="ECO:0000256" key="1">
    <source>
        <dbReference type="SAM" id="MobiDB-lite"/>
    </source>
</evidence>
<feature type="compositionally biased region" description="Acidic residues" evidence="1">
    <location>
        <begin position="721"/>
        <end position="736"/>
    </location>
</feature>
<dbReference type="Proteomes" id="UP000629468">
    <property type="component" value="Unassembled WGS sequence"/>
</dbReference>
<reference evidence="3 4" key="1">
    <citation type="journal article" name="Sci. Rep.">
        <title>Telomere-to-telomere assembled and centromere annotated genomes of the two main subspecies of the button mushroom Agaricus bisporus reveal especially polymorphic chromosome ends.</title>
        <authorList>
            <person name="Sonnenberg A.S.M."/>
            <person name="Sedaghat-Telgerd N."/>
            <person name="Lavrijssen B."/>
            <person name="Ohm R.A."/>
            <person name="Hendrickx P.M."/>
            <person name="Scholtmeijer K."/>
            <person name="Baars J.J.P."/>
            <person name="van Peer A."/>
        </authorList>
    </citation>
    <scope>NUCLEOTIDE SEQUENCE [LARGE SCALE GENOMIC DNA]</scope>
    <source>
        <strain evidence="3 4">H119_p4</strain>
    </source>
</reference>
<evidence type="ECO:0000313" key="4">
    <source>
        <dbReference type="Proteomes" id="UP000629468"/>
    </source>
</evidence>
<dbReference type="Pfam" id="PF17667">
    <property type="entry name" value="Pkinase_fungal"/>
    <property type="match status" value="2"/>
</dbReference>
<accession>A0A8H7C600</accession>
<dbReference type="PANTHER" id="PTHR38248:SF2">
    <property type="entry name" value="FUNK1 11"/>
    <property type="match status" value="1"/>
</dbReference>
<gene>
    <name evidence="3" type="ORF">Agabi119p4_9243</name>
</gene>
<dbReference type="EMBL" id="JABXXO010000012">
    <property type="protein sequence ID" value="KAF7762650.1"/>
    <property type="molecule type" value="Genomic_DNA"/>
</dbReference>
<feature type="domain" description="Fungal-type protein kinase" evidence="2">
    <location>
        <begin position="146"/>
        <end position="493"/>
    </location>
</feature>
<dbReference type="AlphaFoldDB" id="A0A8H7C600"/>
<comment type="caution">
    <text evidence="3">The sequence shown here is derived from an EMBL/GenBank/DDBJ whole genome shotgun (WGS) entry which is preliminary data.</text>
</comment>
<feature type="domain" description="Fungal-type protein kinase" evidence="2">
    <location>
        <begin position="507"/>
        <end position="581"/>
    </location>
</feature>
<feature type="compositionally biased region" description="Polar residues" evidence="1">
    <location>
        <begin position="751"/>
        <end position="761"/>
    </location>
</feature>
<evidence type="ECO:0000259" key="2">
    <source>
        <dbReference type="Pfam" id="PF17667"/>
    </source>
</evidence>